<reference evidence="2" key="2">
    <citation type="submission" date="2013-10" db="EMBL/GenBank/DDBJ databases">
        <authorList>
            <person name="Aslett M."/>
        </authorList>
    </citation>
    <scope>NUCLEOTIDE SEQUENCE [LARGE SCALE GENOMIC DNA]</scope>
    <source>
        <strain evidence="2">Houghton</strain>
    </source>
</reference>
<keyword evidence="3" id="KW-1185">Reference proteome</keyword>
<dbReference type="EMBL" id="HG674657">
    <property type="protein sequence ID" value="CDJ39732.1"/>
    <property type="molecule type" value="Genomic_DNA"/>
</dbReference>
<gene>
    <name evidence="2" type="ORF">ETH_00024600</name>
</gene>
<feature type="transmembrane region" description="Helical" evidence="1">
    <location>
        <begin position="123"/>
        <end position="146"/>
    </location>
</feature>
<dbReference type="AlphaFoldDB" id="U6KNN3"/>
<dbReference type="RefSeq" id="XP_013230485.1">
    <property type="nucleotide sequence ID" value="XM_013375031.1"/>
</dbReference>
<dbReference type="VEuPathDB" id="ToxoDB:ETH2_0915800"/>
<protein>
    <submittedName>
        <fullName evidence="2">Uncharacterized protein</fullName>
    </submittedName>
</protein>
<feature type="transmembrane region" description="Helical" evidence="1">
    <location>
        <begin position="51"/>
        <end position="74"/>
    </location>
</feature>
<dbReference type="VEuPathDB" id="ToxoDB:ETH_00024600"/>
<keyword evidence="1" id="KW-1133">Transmembrane helix</keyword>
<accession>U6KNN3</accession>
<keyword evidence="1" id="KW-0472">Membrane</keyword>
<organism evidence="2 3">
    <name type="scientific">Eimeria tenella</name>
    <name type="common">Coccidian parasite</name>
    <dbReference type="NCBI Taxonomy" id="5802"/>
    <lineage>
        <taxon>Eukaryota</taxon>
        <taxon>Sar</taxon>
        <taxon>Alveolata</taxon>
        <taxon>Apicomplexa</taxon>
        <taxon>Conoidasida</taxon>
        <taxon>Coccidia</taxon>
        <taxon>Eucoccidiorida</taxon>
        <taxon>Eimeriorina</taxon>
        <taxon>Eimeriidae</taxon>
        <taxon>Eimeria</taxon>
    </lineage>
</organism>
<evidence type="ECO:0000313" key="2">
    <source>
        <dbReference type="EMBL" id="CDJ39732.1"/>
    </source>
</evidence>
<evidence type="ECO:0000313" key="3">
    <source>
        <dbReference type="Proteomes" id="UP000030747"/>
    </source>
</evidence>
<name>U6KNN3_EIMTE</name>
<proteinExistence type="predicted"/>
<dbReference type="GeneID" id="25254030"/>
<feature type="transmembrane region" description="Helical" evidence="1">
    <location>
        <begin position="17"/>
        <end position="39"/>
    </location>
</feature>
<evidence type="ECO:0000256" key="1">
    <source>
        <dbReference type="SAM" id="Phobius"/>
    </source>
</evidence>
<feature type="transmembrane region" description="Helical" evidence="1">
    <location>
        <begin position="80"/>
        <end position="103"/>
    </location>
</feature>
<sequence>MCQLCLNPAGEKSCCCFNLSLALLLIAAYYGVIGGLDIYQAKQTEPFEKPQFVGGVVNASIGGYVCLCALLGFLKLGLVAYVFTFAAFLLTLLNGIFKLACLVAEWVRWGTGMRDGTVEFQKVMVFSTASQLLTILLTLSFANLFWSAACVFKAGGSGCEFKSYRQLEAARPKPAAAADDGA</sequence>
<dbReference type="OrthoDB" id="345601at2759"/>
<reference evidence="2" key="1">
    <citation type="submission" date="2013-10" db="EMBL/GenBank/DDBJ databases">
        <title>Genomic analysis of the causative agents of coccidiosis in chickens.</title>
        <authorList>
            <person name="Reid A.J."/>
            <person name="Blake D."/>
            <person name="Billington K."/>
            <person name="Browne H."/>
            <person name="Dunn M."/>
            <person name="Hung S."/>
            <person name="Kawahara F."/>
            <person name="Miranda-Saavedra D."/>
            <person name="Mourier T."/>
            <person name="Nagra H."/>
            <person name="Otto T.D."/>
            <person name="Rawlings N."/>
            <person name="Sanchez A."/>
            <person name="Sanders M."/>
            <person name="Subramaniam C."/>
            <person name="Tay Y."/>
            <person name="Dear P."/>
            <person name="Doerig C."/>
            <person name="Gruber A."/>
            <person name="Parkinson J."/>
            <person name="Shirley M."/>
            <person name="Wan K.L."/>
            <person name="Berriman M."/>
            <person name="Tomley F."/>
            <person name="Pain A."/>
        </authorList>
    </citation>
    <scope>NUCLEOTIDE SEQUENCE [LARGE SCALE GENOMIC DNA]</scope>
    <source>
        <strain evidence="2">Houghton</strain>
    </source>
</reference>
<keyword evidence="1" id="KW-0812">Transmembrane</keyword>
<dbReference type="Proteomes" id="UP000030747">
    <property type="component" value="Unassembled WGS sequence"/>
</dbReference>